<dbReference type="GO" id="GO:0005886">
    <property type="term" value="C:plasma membrane"/>
    <property type="evidence" value="ECO:0007669"/>
    <property type="project" value="UniProtKB-SubCell"/>
</dbReference>
<dbReference type="OrthoDB" id="5342753at2"/>
<dbReference type="InterPro" id="IPR005467">
    <property type="entry name" value="His_kinase_dom"/>
</dbReference>
<keyword evidence="7" id="KW-0547">Nucleotide-binding</keyword>
<dbReference type="InterPro" id="IPR000014">
    <property type="entry name" value="PAS"/>
</dbReference>
<keyword evidence="14" id="KW-1185">Reference proteome</keyword>
<dbReference type="Proteomes" id="UP000319449">
    <property type="component" value="Unassembled WGS sequence"/>
</dbReference>
<keyword evidence="6" id="KW-0808">Transferase</keyword>
<dbReference type="PANTHER" id="PTHR43711">
    <property type="entry name" value="TWO-COMPONENT HISTIDINE KINASE"/>
    <property type="match status" value="1"/>
</dbReference>
<dbReference type="SMART" id="SM00387">
    <property type="entry name" value="HATPase_c"/>
    <property type="match status" value="1"/>
</dbReference>
<dbReference type="EC" id="2.7.13.3" evidence="3"/>
<keyword evidence="10" id="KW-0902">Two-component regulatory system</keyword>
<dbReference type="SMART" id="SM00388">
    <property type="entry name" value="HisKA"/>
    <property type="match status" value="1"/>
</dbReference>
<evidence type="ECO:0000313" key="13">
    <source>
        <dbReference type="EMBL" id="TWJ18019.1"/>
    </source>
</evidence>
<evidence type="ECO:0000256" key="5">
    <source>
        <dbReference type="ARBA" id="ARBA00022553"/>
    </source>
</evidence>
<dbReference type="Pfam" id="PF00512">
    <property type="entry name" value="HisKA"/>
    <property type="match status" value="1"/>
</dbReference>
<keyword evidence="8 13" id="KW-0418">Kinase</keyword>
<dbReference type="CDD" id="cd00130">
    <property type="entry name" value="PAS"/>
    <property type="match status" value="1"/>
</dbReference>
<evidence type="ECO:0000256" key="9">
    <source>
        <dbReference type="ARBA" id="ARBA00022840"/>
    </source>
</evidence>
<evidence type="ECO:0000256" key="6">
    <source>
        <dbReference type="ARBA" id="ARBA00022679"/>
    </source>
</evidence>
<dbReference type="CDD" id="cd16922">
    <property type="entry name" value="HATPase_EvgS-ArcB-TorS-like"/>
    <property type="match status" value="1"/>
</dbReference>
<evidence type="ECO:0000256" key="4">
    <source>
        <dbReference type="ARBA" id="ARBA00022475"/>
    </source>
</evidence>
<proteinExistence type="predicted"/>
<dbReference type="Gene3D" id="1.10.287.130">
    <property type="match status" value="1"/>
</dbReference>
<evidence type="ECO:0000256" key="2">
    <source>
        <dbReference type="ARBA" id="ARBA00004236"/>
    </source>
</evidence>
<dbReference type="PANTHER" id="PTHR43711:SF1">
    <property type="entry name" value="HISTIDINE KINASE 1"/>
    <property type="match status" value="1"/>
</dbReference>
<comment type="catalytic activity">
    <reaction evidence="1">
        <text>ATP + protein L-histidine = ADP + protein N-phospho-L-histidine.</text>
        <dbReference type="EC" id="2.7.13.3"/>
    </reaction>
</comment>
<dbReference type="InterPro" id="IPR003594">
    <property type="entry name" value="HATPase_dom"/>
</dbReference>
<dbReference type="SUPFAM" id="SSF55785">
    <property type="entry name" value="PYP-like sensor domain (PAS domain)"/>
    <property type="match status" value="1"/>
</dbReference>
<evidence type="ECO:0000256" key="7">
    <source>
        <dbReference type="ARBA" id="ARBA00022741"/>
    </source>
</evidence>
<comment type="caution">
    <text evidence="13">The sequence shown here is derived from an EMBL/GenBank/DDBJ whole genome shotgun (WGS) entry which is preliminary data.</text>
</comment>
<dbReference type="FunFam" id="3.30.565.10:FF:000023">
    <property type="entry name" value="PAS domain-containing sensor histidine kinase"/>
    <property type="match status" value="1"/>
</dbReference>
<protein>
    <recommendedName>
        <fullName evidence="3">histidine kinase</fullName>
        <ecNumber evidence="3">2.7.13.3</ecNumber>
    </recommendedName>
</protein>
<dbReference type="InterPro" id="IPR050736">
    <property type="entry name" value="Sensor_HK_Regulatory"/>
</dbReference>
<evidence type="ECO:0000256" key="10">
    <source>
        <dbReference type="ARBA" id="ARBA00023012"/>
    </source>
</evidence>
<dbReference type="Gene3D" id="3.30.565.10">
    <property type="entry name" value="Histidine kinase-like ATPase, C-terminal domain"/>
    <property type="match status" value="1"/>
</dbReference>
<dbReference type="PRINTS" id="PR00344">
    <property type="entry name" value="BCTRLSENSOR"/>
</dbReference>
<name>A0A562VJC3_9BACT</name>
<keyword evidence="9" id="KW-0067">ATP-binding</keyword>
<dbReference type="CDD" id="cd00082">
    <property type="entry name" value="HisKA"/>
    <property type="match status" value="1"/>
</dbReference>
<dbReference type="InterPro" id="IPR036890">
    <property type="entry name" value="HATPase_C_sf"/>
</dbReference>
<dbReference type="GO" id="GO:0005524">
    <property type="term" value="F:ATP binding"/>
    <property type="evidence" value="ECO:0007669"/>
    <property type="project" value="UniProtKB-KW"/>
</dbReference>
<feature type="domain" description="Histidine kinase" evidence="12">
    <location>
        <begin position="139"/>
        <end position="357"/>
    </location>
</feature>
<dbReference type="AlphaFoldDB" id="A0A562VJC3"/>
<organism evidence="13 14">
    <name type="scientific">Geobacter argillaceus</name>
    <dbReference type="NCBI Taxonomy" id="345631"/>
    <lineage>
        <taxon>Bacteria</taxon>
        <taxon>Pseudomonadati</taxon>
        <taxon>Thermodesulfobacteriota</taxon>
        <taxon>Desulfuromonadia</taxon>
        <taxon>Geobacterales</taxon>
        <taxon>Geobacteraceae</taxon>
        <taxon>Geobacter</taxon>
    </lineage>
</organism>
<dbReference type="InterPro" id="IPR035965">
    <property type="entry name" value="PAS-like_dom_sf"/>
</dbReference>
<evidence type="ECO:0000256" key="11">
    <source>
        <dbReference type="ARBA" id="ARBA00023136"/>
    </source>
</evidence>
<evidence type="ECO:0000256" key="8">
    <source>
        <dbReference type="ARBA" id="ARBA00022777"/>
    </source>
</evidence>
<accession>A0A562VJC3</accession>
<keyword evidence="5" id="KW-0597">Phosphoprotein</keyword>
<dbReference type="EMBL" id="VLLN01000018">
    <property type="protein sequence ID" value="TWJ18019.1"/>
    <property type="molecule type" value="Genomic_DNA"/>
</dbReference>
<dbReference type="Pfam" id="PF00989">
    <property type="entry name" value="PAS"/>
    <property type="match status" value="1"/>
</dbReference>
<gene>
    <name evidence="13" type="ORF">JN12_02780</name>
</gene>
<dbReference type="Pfam" id="PF02518">
    <property type="entry name" value="HATPase_c"/>
    <property type="match status" value="1"/>
</dbReference>
<dbReference type="Gene3D" id="3.30.450.20">
    <property type="entry name" value="PAS domain"/>
    <property type="match status" value="1"/>
</dbReference>
<evidence type="ECO:0000256" key="1">
    <source>
        <dbReference type="ARBA" id="ARBA00000085"/>
    </source>
</evidence>
<dbReference type="InterPro" id="IPR003661">
    <property type="entry name" value="HisK_dim/P_dom"/>
</dbReference>
<dbReference type="SUPFAM" id="SSF55874">
    <property type="entry name" value="ATPase domain of HSP90 chaperone/DNA topoisomerase II/histidine kinase"/>
    <property type="match status" value="1"/>
</dbReference>
<evidence type="ECO:0000313" key="14">
    <source>
        <dbReference type="Proteomes" id="UP000319449"/>
    </source>
</evidence>
<sequence>MDRSTRHQEGTGNDRGLAVDQQGMAPFIIDQLRHGVIFVDRVGGIRTINREACRLLNADPDDVQGKRVDMLPIRAPLFKILGENSRGAGVEVSSGGLVLTVRSQRFTDPAGTEHGILYEVRDITRERKERRQREEFVAMMTHDLKSPLTVVGGYLQSMAMALAEGEAVDRIMLCLQEAERACGKMLRMIENILDTYRLEVGLLKIQREYCDLKKLLADWGAGFQQEAKEQGVALTFSATADIPPLKLDEKQLWRVIANLVGNAVKFTPKGGRVSVAVRMEDDILMFTVADTGIGIPAKDLGKIFNKYFRAKGAIGFKGTGLGLAISKAIVEAHGGKIDVTSQEGEGSCFTVLIPGMVTHEKKTH</sequence>
<keyword evidence="4" id="KW-1003">Cell membrane</keyword>
<dbReference type="InterPro" id="IPR036097">
    <property type="entry name" value="HisK_dim/P_sf"/>
</dbReference>
<dbReference type="GO" id="GO:0000155">
    <property type="term" value="F:phosphorelay sensor kinase activity"/>
    <property type="evidence" value="ECO:0007669"/>
    <property type="project" value="InterPro"/>
</dbReference>
<evidence type="ECO:0000256" key="3">
    <source>
        <dbReference type="ARBA" id="ARBA00012438"/>
    </source>
</evidence>
<dbReference type="SUPFAM" id="SSF47384">
    <property type="entry name" value="Homodimeric domain of signal transducing histidine kinase"/>
    <property type="match status" value="1"/>
</dbReference>
<dbReference type="RefSeq" id="WP_145023770.1">
    <property type="nucleotide sequence ID" value="NZ_VLLN01000018.1"/>
</dbReference>
<dbReference type="GO" id="GO:0006355">
    <property type="term" value="P:regulation of DNA-templated transcription"/>
    <property type="evidence" value="ECO:0007669"/>
    <property type="project" value="InterPro"/>
</dbReference>
<evidence type="ECO:0000259" key="12">
    <source>
        <dbReference type="PROSITE" id="PS50109"/>
    </source>
</evidence>
<dbReference type="PROSITE" id="PS50109">
    <property type="entry name" value="HIS_KIN"/>
    <property type="match status" value="1"/>
</dbReference>
<dbReference type="InterPro" id="IPR013767">
    <property type="entry name" value="PAS_fold"/>
</dbReference>
<dbReference type="InterPro" id="IPR004358">
    <property type="entry name" value="Sig_transdc_His_kin-like_C"/>
</dbReference>
<reference evidence="13 14" key="1">
    <citation type="submission" date="2019-07" db="EMBL/GenBank/DDBJ databases">
        <title>Genomic Encyclopedia of Archaeal and Bacterial Type Strains, Phase II (KMG-II): from individual species to whole genera.</title>
        <authorList>
            <person name="Goeker M."/>
        </authorList>
    </citation>
    <scope>NUCLEOTIDE SEQUENCE [LARGE SCALE GENOMIC DNA]</scope>
    <source>
        <strain evidence="13 14">ATCC BAA-1139</strain>
    </source>
</reference>
<keyword evidence="11" id="KW-0472">Membrane</keyword>
<comment type="subcellular location">
    <subcellularLocation>
        <location evidence="2">Cell membrane</location>
    </subcellularLocation>
</comment>